<accession>A0A1H5ZMN2</accession>
<sequence length="138" mass="14924">MRLPKIARSHRRRALCFAQSSRVSAPGDPMNPRFQNRLSQADLATFFLAGVVGIAAGNLTYLALMNPDHFLEPLRSALSPGLYAVWLMAGDATGSVTPEGWVPGAAVFLNAVVYAAGVMVPRLLWCHVTSRHALRPQA</sequence>
<reference evidence="2 3" key="1">
    <citation type="submission" date="2016-10" db="EMBL/GenBank/DDBJ databases">
        <authorList>
            <person name="de Groot N.N."/>
        </authorList>
    </citation>
    <scope>NUCLEOTIDE SEQUENCE [LARGE SCALE GENOMIC DNA]</scope>
    <source>
        <strain evidence="2 3">DSM 22489</strain>
    </source>
</reference>
<feature type="transmembrane region" description="Helical" evidence="1">
    <location>
        <begin position="105"/>
        <end position="125"/>
    </location>
</feature>
<feature type="transmembrane region" description="Helical" evidence="1">
    <location>
        <begin position="43"/>
        <end position="64"/>
    </location>
</feature>
<evidence type="ECO:0000313" key="3">
    <source>
        <dbReference type="Proteomes" id="UP000236728"/>
    </source>
</evidence>
<keyword evidence="1" id="KW-0472">Membrane</keyword>
<proteinExistence type="predicted"/>
<evidence type="ECO:0000256" key="1">
    <source>
        <dbReference type="SAM" id="Phobius"/>
    </source>
</evidence>
<evidence type="ECO:0000313" key="2">
    <source>
        <dbReference type="EMBL" id="SEG37778.1"/>
    </source>
</evidence>
<dbReference type="AlphaFoldDB" id="A0A1H5ZMN2"/>
<dbReference type="EMBL" id="FNVA01000004">
    <property type="protein sequence ID" value="SEG37778.1"/>
    <property type="molecule type" value="Genomic_DNA"/>
</dbReference>
<dbReference type="Proteomes" id="UP000236728">
    <property type="component" value="Unassembled WGS sequence"/>
</dbReference>
<name>A0A1H5ZMN2_9BACT</name>
<keyword evidence="1" id="KW-0812">Transmembrane</keyword>
<keyword evidence="1" id="KW-1133">Transmembrane helix</keyword>
<organism evidence="2 3">
    <name type="scientific">Bryocella elongata</name>
    <dbReference type="NCBI Taxonomy" id="863522"/>
    <lineage>
        <taxon>Bacteria</taxon>
        <taxon>Pseudomonadati</taxon>
        <taxon>Acidobacteriota</taxon>
        <taxon>Terriglobia</taxon>
        <taxon>Terriglobales</taxon>
        <taxon>Acidobacteriaceae</taxon>
        <taxon>Bryocella</taxon>
    </lineage>
</organism>
<gene>
    <name evidence="2" type="ORF">SAMN05421819_2774</name>
</gene>
<protein>
    <submittedName>
        <fullName evidence="2">Uncharacterized protein</fullName>
    </submittedName>
</protein>
<keyword evidence="3" id="KW-1185">Reference proteome</keyword>